<evidence type="ECO:0000313" key="3">
    <source>
        <dbReference type="Proteomes" id="UP000828390"/>
    </source>
</evidence>
<accession>A0A9D4QZR7</accession>
<gene>
    <name evidence="2" type="ORF">DPMN_091157</name>
</gene>
<sequence length="108" mass="11929">MVTDDNRAESVRSDERPGEDNDQVVVLQLSLNSMFSIPLKLQNIETNAVIDTAEVTVFTDRMYHRLPKPPRVNKKSILNAAGSDMCLSGFLCGPIAIKLEESELVAPI</sequence>
<proteinExistence type="predicted"/>
<reference evidence="2" key="1">
    <citation type="journal article" date="2019" name="bioRxiv">
        <title>The Genome of the Zebra Mussel, Dreissena polymorpha: A Resource for Invasive Species Research.</title>
        <authorList>
            <person name="McCartney M.A."/>
            <person name="Auch B."/>
            <person name="Kono T."/>
            <person name="Mallez S."/>
            <person name="Zhang Y."/>
            <person name="Obille A."/>
            <person name="Becker A."/>
            <person name="Abrahante J.E."/>
            <person name="Garbe J."/>
            <person name="Badalamenti J.P."/>
            <person name="Herman A."/>
            <person name="Mangelson H."/>
            <person name="Liachko I."/>
            <person name="Sullivan S."/>
            <person name="Sone E.D."/>
            <person name="Koren S."/>
            <person name="Silverstein K.A.T."/>
            <person name="Beckman K.B."/>
            <person name="Gohl D.M."/>
        </authorList>
    </citation>
    <scope>NUCLEOTIDE SEQUENCE</scope>
    <source>
        <strain evidence="2">Duluth1</strain>
        <tissue evidence="2">Whole animal</tissue>
    </source>
</reference>
<feature type="compositionally biased region" description="Basic and acidic residues" evidence="1">
    <location>
        <begin position="1"/>
        <end position="19"/>
    </location>
</feature>
<evidence type="ECO:0000313" key="2">
    <source>
        <dbReference type="EMBL" id="KAH3848777.1"/>
    </source>
</evidence>
<protein>
    <submittedName>
        <fullName evidence="2">Uncharacterized protein</fullName>
    </submittedName>
</protein>
<keyword evidence="3" id="KW-1185">Reference proteome</keyword>
<feature type="region of interest" description="Disordered" evidence="1">
    <location>
        <begin position="1"/>
        <end position="22"/>
    </location>
</feature>
<organism evidence="2 3">
    <name type="scientific">Dreissena polymorpha</name>
    <name type="common">Zebra mussel</name>
    <name type="synonym">Mytilus polymorpha</name>
    <dbReference type="NCBI Taxonomy" id="45954"/>
    <lineage>
        <taxon>Eukaryota</taxon>
        <taxon>Metazoa</taxon>
        <taxon>Spiralia</taxon>
        <taxon>Lophotrochozoa</taxon>
        <taxon>Mollusca</taxon>
        <taxon>Bivalvia</taxon>
        <taxon>Autobranchia</taxon>
        <taxon>Heteroconchia</taxon>
        <taxon>Euheterodonta</taxon>
        <taxon>Imparidentia</taxon>
        <taxon>Neoheterodontei</taxon>
        <taxon>Myida</taxon>
        <taxon>Dreissenoidea</taxon>
        <taxon>Dreissenidae</taxon>
        <taxon>Dreissena</taxon>
    </lineage>
</organism>
<comment type="caution">
    <text evidence="2">The sequence shown here is derived from an EMBL/GenBank/DDBJ whole genome shotgun (WGS) entry which is preliminary data.</text>
</comment>
<evidence type="ECO:0000256" key="1">
    <source>
        <dbReference type="SAM" id="MobiDB-lite"/>
    </source>
</evidence>
<dbReference type="AlphaFoldDB" id="A0A9D4QZR7"/>
<dbReference type="EMBL" id="JAIWYP010000003">
    <property type="protein sequence ID" value="KAH3848777.1"/>
    <property type="molecule type" value="Genomic_DNA"/>
</dbReference>
<reference evidence="2" key="2">
    <citation type="submission" date="2020-11" db="EMBL/GenBank/DDBJ databases">
        <authorList>
            <person name="McCartney M.A."/>
            <person name="Auch B."/>
            <person name="Kono T."/>
            <person name="Mallez S."/>
            <person name="Becker A."/>
            <person name="Gohl D.M."/>
            <person name="Silverstein K.A.T."/>
            <person name="Koren S."/>
            <person name="Bechman K.B."/>
            <person name="Herman A."/>
            <person name="Abrahante J.E."/>
            <person name="Garbe J."/>
        </authorList>
    </citation>
    <scope>NUCLEOTIDE SEQUENCE</scope>
    <source>
        <strain evidence="2">Duluth1</strain>
        <tissue evidence="2">Whole animal</tissue>
    </source>
</reference>
<dbReference type="Proteomes" id="UP000828390">
    <property type="component" value="Unassembled WGS sequence"/>
</dbReference>
<name>A0A9D4QZR7_DREPO</name>